<gene>
    <name evidence="3" type="ORF">UY3_19232</name>
</gene>
<dbReference type="EMBL" id="KB608654">
    <property type="protein sequence ID" value="EMP23790.1"/>
    <property type="molecule type" value="Genomic_DNA"/>
</dbReference>
<evidence type="ECO:0000313" key="3">
    <source>
        <dbReference type="EMBL" id="EMP23790.1"/>
    </source>
</evidence>
<feature type="domain" description="Myb/SANT-like DNA-binding" evidence="2">
    <location>
        <begin position="2"/>
        <end position="58"/>
    </location>
</feature>
<evidence type="ECO:0000313" key="4">
    <source>
        <dbReference type="Proteomes" id="UP000031443"/>
    </source>
</evidence>
<dbReference type="eggNOG" id="KOG1595">
    <property type="taxonomic scope" value="Eukaryota"/>
</dbReference>
<sequence length="459" mass="50073">MYAKVSRAMTERGYSRDTEQCRTKIKELRQAYQKAREANGRSGSLPHTCRFYRELHAIMGGDDTSTLPLSVDTCKGGVARSEEDEFLEDKEKEEEDSAQMLCRNSSLGSPSNICGSPPGAIGKQHSLENIGFPTDSVTAASSYKKAPGFEREDQVGAEYLKSFKCQDILGILPVGSPLTSSISSSITSSLAATPPSPAGTSSIPGMNANALPFYPTSDTVESVIESALDDLDLNEFGVAALEKTFDSSTVPHTSGIMIGLNGMNSSIWEHFASGSFSPSTSPAFLSGPGAAELTRLRQELDEANSTIKQWEESWKQAKQACDAWKKEAEEANDRASTANMECELAREQREALELQVKKLQEELERIHAGQDPQLLRSFSDLETLSLSTLYTLQKQLRANLERVDKVHLLNMQLSANSGWILLGDLTCCEHPGSLPPSTISRGAHATFYLFTWAGIAMYS</sequence>
<reference evidence="4" key="1">
    <citation type="journal article" date="2013" name="Nat. Genet.">
        <title>The draft genomes of soft-shell turtle and green sea turtle yield insights into the development and evolution of the turtle-specific body plan.</title>
        <authorList>
            <person name="Wang Z."/>
            <person name="Pascual-Anaya J."/>
            <person name="Zadissa A."/>
            <person name="Li W."/>
            <person name="Niimura Y."/>
            <person name="Huang Z."/>
            <person name="Li C."/>
            <person name="White S."/>
            <person name="Xiong Z."/>
            <person name="Fang D."/>
            <person name="Wang B."/>
            <person name="Ming Y."/>
            <person name="Chen Y."/>
            <person name="Zheng Y."/>
            <person name="Kuraku S."/>
            <person name="Pignatelli M."/>
            <person name="Herrero J."/>
            <person name="Beal K."/>
            <person name="Nozawa M."/>
            <person name="Li Q."/>
            <person name="Wang J."/>
            <person name="Zhang H."/>
            <person name="Yu L."/>
            <person name="Shigenobu S."/>
            <person name="Wang J."/>
            <person name="Liu J."/>
            <person name="Flicek P."/>
            <person name="Searle S."/>
            <person name="Wang J."/>
            <person name="Kuratani S."/>
            <person name="Yin Y."/>
            <person name="Aken B."/>
            <person name="Zhang G."/>
            <person name="Irie N."/>
        </authorList>
    </citation>
    <scope>NUCLEOTIDE SEQUENCE [LARGE SCALE GENOMIC DNA]</scope>
</reference>
<dbReference type="Pfam" id="PF13837">
    <property type="entry name" value="Myb_DNA-bind_4"/>
    <property type="match status" value="1"/>
</dbReference>
<evidence type="ECO:0000256" key="1">
    <source>
        <dbReference type="SAM" id="Coils"/>
    </source>
</evidence>
<dbReference type="AlphaFoldDB" id="M7AM77"/>
<evidence type="ECO:0000259" key="2">
    <source>
        <dbReference type="Pfam" id="PF13837"/>
    </source>
</evidence>
<feature type="coiled-coil region" evidence="1">
    <location>
        <begin position="293"/>
        <end position="369"/>
    </location>
</feature>
<dbReference type="PANTHER" id="PTHR47595:SF1">
    <property type="entry name" value="MYB_SANT-LIKE DNA-BINDING DOMAIN-CONTAINING PROTEIN"/>
    <property type="match status" value="1"/>
</dbReference>
<proteinExistence type="predicted"/>
<protein>
    <submittedName>
        <fullName evidence="3">RING finger protein unkempt like protein</fullName>
    </submittedName>
</protein>
<dbReference type="PANTHER" id="PTHR47595">
    <property type="entry name" value="HEAT SHOCK 70 KDA PROTEIN 14"/>
    <property type="match status" value="1"/>
</dbReference>
<dbReference type="Proteomes" id="UP000031443">
    <property type="component" value="Unassembled WGS sequence"/>
</dbReference>
<name>M7AM77_CHEMY</name>
<dbReference type="eggNOG" id="KOG1100">
    <property type="taxonomic scope" value="Eukaryota"/>
</dbReference>
<keyword evidence="1" id="KW-0175">Coiled coil</keyword>
<accession>M7AM77</accession>
<keyword evidence="4" id="KW-1185">Reference proteome</keyword>
<dbReference type="Gene3D" id="1.10.10.60">
    <property type="entry name" value="Homeodomain-like"/>
    <property type="match status" value="1"/>
</dbReference>
<dbReference type="InterPro" id="IPR044822">
    <property type="entry name" value="Myb_DNA-bind_4"/>
</dbReference>
<organism evidence="3 4">
    <name type="scientific">Chelonia mydas</name>
    <name type="common">Green sea-turtle</name>
    <name type="synonym">Chelonia agassizi</name>
    <dbReference type="NCBI Taxonomy" id="8469"/>
    <lineage>
        <taxon>Eukaryota</taxon>
        <taxon>Metazoa</taxon>
        <taxon>Chordata</taxon>
        <taxon>Craniata</taxon>
        <taxon>Vertebrata</taxon>
        <taxon>Euteleostomi</taxon>
        <taxon>Archelosauria</taxon>
        <taxon>Testudinata</taxon>
        <taxon>Testudines</taxon>
        <taxon>Cryptodira</taxon>
        <taxon>Durocryptodira</taxon>
        <taxon>Americhelydia</taxon>
        <taxon>Chelonioidea</taxon>
        <taxon>Cheloniidae</taxon>
        <taxon>Chelonia</taxon>
    </lineage>
</organism>